<dbReference type="InterPro" id="IPR048052">
    <property type="entry name" value="FM1-like"/>
</dbReference>
<keyword evidence="8" id="KW-0472">Membrane</keyword>
<dbReference type="NCBIfam" id="TIGR01167">
    <property type="entry name" value="LPXTG_anchor"/>
    <property type="match status" value="1"/>
</dbReference>
<organism evidence="11 12">
    <name type="scientific">Virgibacillus dokdonensis</name>
    <dbReference type="NCBI Taxonomy" id="302167"/>
    <lineage>
        <taxon>Bacteria</taxon>
        <taxon>Bacillati</taxon>
        <taxon>Bacillota</taxon>
        <taxon>Bacilli</taxon>
        <taxon>Bacillales</taxon>
        <taxon>Bacillaceae</taxon>
        <taxon>Virgibacillus</taxon>
    </lineage>
</organism>
<dbReference type="Proteomes" id="UP000256488">
    <property type="component" value="Unassembled WGS sequence"/>
</dbReference>
<dbReference type="SUPFAM" id="SSF49478">
    <property type="entry name" value="Cna protein B-type domain"/>
    <property type="match status" value="2"/>
</dbReference>
<dbReference type="PANTHER" id="PTHR36108:SF13">
    <property type="entry name" value="COLOSSIN-B-RELATED"/>
    <property type="match status" value="1"/>
</dbReference>
<dbReference type="EMBL" id="NFZX01000005">
    <property type="protein sequence ID" value="RFA36563.1"/>
    <property type="molecule type" value="Genomic_DNA"/>
</dbReference>
<dbReference type="InterPro" id="IPR041033">
    <property type="entry name" value="SpaA_PFL_dom_1"/>
</dbReference>
<name>A0A3E0WWL0_9BACI</name>
<evidence type="ECO:0000313" key="11">
    <source>
        <dbReference type="EMBL" id="RFA36563.1"/>
    </source>
</evidence>
<evidence type="ECO:0000313" key="12">
    <source>
        <dbReference type="Proteomes" id="UP000256488"/>
    </source>
</evidence>
<dbReference type="Gene3D" id="2.60.40.740">
    <property type="match status" value="1"/>
</dbReference>
<feature type="compositionally biased region" description="Low complexity" evidence="7">
    <location>
        <begin position="410"/>
        <end position="421"/>
    </location>
</feature>
<feature type="region of interest" description="Disordered" evidence="7">
    <location>
        <begin position="46"/>
        <end position="70"/>
    </location>
</feature>
<keyword evidence="5 9" id="KW-0732">Signal</keyword>
<dbReference type="NCBIfam" id="NF033902">
    <property type="entry name" value="iso_D2_wall_anc"/>
    <property type="match status" value="1"/>
</dbReference>
<evidence type="ECO:0000256" key="4">
    <source>
        <dbReference type="ARBA" id="ARBA00022525"/>
    </source>
</evidence>
<accession>A0A3E0WWL0</accession>
<keyword evidence="6" id="KW-0572">Peptidoglycan-anchor</keyword>
<dbReference type="RefSeq" id="WP_116277385.1">
    <property type="nucleotide sequence ID" value="NZ_NFZX01000005.1"/>
</dbReference>
<dbReference type="PANTHER" id="PTHR36108">
    <property type="entry name" value="COLOSSIN-B-RELATED"/>
    <property type="match status" value="1"/>
</dbReference>
<evidence type="ECO:0000256" key="1">
    <source>
        <dbReference type="ARBA" id="ARBA00004168"/>
    </source>
</evidence>
<dbReference type="InterPro" id="IPR032364">
    <property type="entry name" value="GramPos_pilinD1_N"/>
</dbReference>
<evidence type="ECO:0000256" key="3">
    <source>
        <dbReference type="ARBA" id="ARBA00022512"/>
    </source>
</evidence>
<comment type="similarity">
    <text evidence="2">Belongs to the serine-aspartate repeat-containing protein (SDr) family.</text>
</comment>
<keyword evidence="4" id="KW-0964">Secreted</keyword>
<feature type="signal peptide" evidence="9">
    <location>
        <begin position="1"/>
        <end position="29"/>
    </location>
</feature>
<evidence type="ECO:0000256" key="2">
    <source>
        <dbReference type="ARBA" id="ARBA00007257"/>
    </source>
</evidence>
<comment type="caution">
    <text evidence="11">The sequence shown here is derived from an EMBL/GenBank/DDBJ whole genome shotgun (WGS) entry which is preliminary data.</text>
</comment>
<dbReference type="InterPro" id="IPR019931">
    <property type="entry name" value="LPXTG_anchor"/>
</dbReference>
<dbReference type="Pfam" id="PF17802">
    <property type="entry name" value="SpaA"/>
    <property type="match status" value="2"/>
</dbReference>
<sequence>MNVTKKKTINIALIFTLILSLLLPQAAFAKEIKGDESNPSLTIHKFEQEPGTEPGEDGTGLPGQNAEGDPVEGVTFTLKQTHQYNVETDEWTEVADGETFEKQTGADGTVVFTKDDGLELGRYEVTETDGPADVILNPDPFYVDVPMTGEDGTTLNYDVHVYPKNETVRSGEVALVKKDADGNPLPGVEFALYKEDGSFIETLTTDTNGKLTVEGLEQGSYYFQETKAPEGYALNTTKIPFEVKKSGEKLQDVVVEWKAVDGIVNNKGEVTNYKKPVVDKDADGEKELNVDRDQEFQYNIKISTPQDINKYKALGLTDTLDERLEFIANGSIADGWDVVGTDKSNVAFKQNDQELIWEVKDLSKLKPGQEITITFTAKIDPDAKLKEGETGIGNTANVHFSNNKGSYTKPADPNNPENPYDPYDPEDPDNPENNPNDPKPEPEPEEPGTPDEPPVVIPTEGGLKVLKVDKDNNSVKLPGAEFKLTTDKDGEKVVDTSNAGDVVTVNGDSFNGLLENLKTGENGEISIEGLTPGTYYLHETKAPTYTDDEGNEKPYRLLSSPVEIEITDDVTSDNNEVTVENSKSGWNLPSTGGIGTIIFTLVGLTLMGMALVLYFRRKKQEAIA</sequence>
<dbReference type="InterPro" id="IPR013783">
    <property type="entry name" value="Ig-like_fold"/>
</dbReference>
<feature type="chain" id="PRO_5017634890" description="Gram-positive cocci surface proteins LPxTG domain-containing protein" evidence="9">
    <location>
        <begin position="30"/>
        <end position="624"/>
    </location>
</feature>
<evidence type="ECO:0000256" key="6">
    <source>
        <dbReference type="ARBA" id="ARBA00023088"/>
    </source>
</evidence>
<reference evidence="11 12" key="1">
    <citation type="submission" date="2017-05" db="EMBL/GenBank/DDBJ databases">
        <title>Virgibacillus sp. AK90 isolated from a saltern of Kakinada, India.</title>
        <authorList>
            <person name="Gupta V."/>
            <person name="Sidhu C."/>
            <person name="Korpole S."/>
            <person name="Pinnaka A.K."/>
        </authorList>
    </citation>
    <scope>NUCLEOTIDE SEQUENCE [LARGE SCALE GENOMIC DNA]</scope>
    <source>
        <strain evidence="11 12">AK90</strain>
    </source>
</reference>
<evidence type="ECO:0000259" key="10">
    <source>
        <dbReference type="PROSITE" id="PS50847"/>
    </source>
</evidence>
<feature type="region of interest" description="Disordered" evidence="7">
    <location>
        <begin position="390"/>
        <end position="458"/>
    </location>
</feature>
<proteinExistence type="inferred from homology"/>
<dbReference type="Pfam" id="PF00746">
    <property type="entry name" value="Gram_pos_anchor"/>
    <property type="match status" value="1"/>
</dbReference>
<dbReference type="Pfam" id="PF16555">
    <property type="entry name" value="GramPos_pilinD1"/>
    <property type="match status" value="1"/>
</dbReference>
<gene>
    <name evidence="11" type="ORF">CAI16_04025</name>
</gene>
<dbReference type="PROSITE" id="PS50847">
    <property type="entry name" value="GRAM_POS_ANCHORING"/>
    <property type="match status" value="1"/>
</dbReference>
<evidence type="ECO:0000256" key="9">
    <source>
        <dbReference type="SAM" id="SignalP"/>
    </source>
</evidence>
<feature type="domain" description="Gram-positive cocci surface proteins LPxTG" evidence="10">
    <location>
        <begin position="588"/>
        <end position="624"/>
    </location>
</feature>
<keyword evidence="8" id="KW-0812">Transmembrane</keyword>
<evidence type="ECO:0000256" key="5">
    <source>
        <dbReference type="ARBA" id="ARBA00022729"/>
    </source>
</evidence>
<dbReference type="NCBIfam" id="TIGR04226">
    <property type="entry name" value="RrgB_K2N_iso_D2"/>
    <property type="match status" value="1"/>
</dbReference>
<comment type="subcellular location">
    <subcellularLocation>
        <location evidence="1">Secreted</location>
        <location evidence="1">Cell wall</location>
        <topology evidence="1">Peptidoglycan-anchor</topology>
    </subcellularLocation>
</comment>
<dbReference type="AlphaFoldDB" id="A0A3E0WWL0"/>
<keyword evidence="3" id="KW-0134">Cell wall</keyword>
<evidence type="ECO:0000256" key="8">
    <source>
        <dbReference type="SAM" id="Phobius"/>
    </source>
</evidence>
<evidence type="ECO:0000256" key="7">
    <source>
        <dbReference type="SAM" id="MobiDB-lite"/>
    </source>
</evidence>
<dbReference type="InterPro" id="IPR026466">
    <property type="entry name" value="Fim_isopep_form_D2_dom"/>
</dbReference>
<feature type="compositionally biased region" description="Polar residues" evidence="7">
    <location>
        <begin position="392"/>
        <end position="406"/>
    </location>
</feature>
<keyword evidence="8" id="KW-1133">Transmembrane helix</keyword>
<feature type="transmembrane region" description="Helical" evidence="8">
    <location>
        <begin position="592"/>
        <end position="615"/>
    </location>
</feature>
<protein>
    <recommendedName>
        <fullName evidence="10">Gram-positive cocci surface proteins LPxTG domain-containing protein</fullName>
    </recommendedName>
</protein>
<dbReference type="Gene3D" id="2.60.40.10">
    <property type="entry name" value="Immunoglobulins"/>
    <property type="match status" value="3"/>
</dbReference>